<accession>A0A916SEA9</accession>
<feature type="transmembrane region" description="Helical" evidence="1">
    <location>
        <begin position="124"/>
        <end position="144"/>
    </location>
</feature>
<feature type="chain" id="PRO_5037517449" evidence="2">
    <location>
        <begin position="24"/>
        <end position="204"/>
    </location>
</feature>
<protein>
    <submittedName>
        <fullName evidence="3">Urease accessory protein</fullName>
    </submittedName>
</protein>
<evidence type="ECO:0000256" key="1">
    <source>
        <dbReference type="SAM" id="Phobius"/>
    </source>
</evidence>
<reference evidence="3" key="2">
    <citation type="submission" date="2020-09" db="EMBL/GenBank/DDBJ databases">
        <authorList>
            <person name="Sun Q."/>
            <person name="Zhou Y."/>
        </authorList>
    </citation>
    <scope>NUCLEOTIDE SEQUENCE</scope>
    <source>
        <strain evidence="3">CGMCC 1.15322</strain>
    </source>
</reference>
<organism evidence="3 4">
    <name type="scientific">Polaromonas eurypsychrophila</name>
    <dbReference type="NCBI Taxonomy" id="1614635"/>
    <lineage>
        <taxon>Bacteria</taxon>
        <taxon>Pseudomonadati</taxon>
        <taxon>Pseudomonadota</taxon>
        <taxon>Betaproteobacteria</taxon>
        <taxon>Burkholderiales</taxon>
        <taxon>Comamonadaceae</taxon>
        <taxon>Polaromonas</taxon>
    </lineage>
</organism>
<gene>
    <name evidence="3" type="primary">ureJ</name>
    <name evidence="3" type="ORF">GCM10011496_16130</name>
</gene>
<reference evidence="3" key="1">
    <citation type="journal article" date="2014" name="Int. J. Syst. Evol. Microbiol.">
        <title>Complete genome sequence of Corynebacterium casei LMG S-19264T (=DSM 44701T), isolated from a smear-ripened cheese.</title>
        <authorList>
            <consortium name="US DOE Joint Genome Institute (JGI-PGF)"/>
            <person name="Walter F."/>
            <person name="Albersmeier A."/>
            <person name="Kalinowski J."/>
            <person name="Ruckert C."/>
        </authorList>
    </citation>
    <scope>NUCLEOTIDE SEQUENCE</scope>
    <source>
        <strain evidence="3">CGMCC 1.15322</strain>
    </source>
</reference>
<keyword evidence="2" id="KW-0732">Signal</keyword>
<dbReference type="AlphaFoldDB" id="A0A916SEA9"/>
<evidence type="ECO:0000256" key="2">
    <source>
        <dbReference type="SAM" id="SignalP"/>
    </source>
</evidence>
<evidence type="ECO:0000313" key="4">
    <source>
        <dbReference type="Proteomes" id="UP000620596"/>
    </source>
</evidence>
<keyword evidence="1" id="KW-0812">Transmembrane</keyword>
<feature type="transmembrane region" description="Helical" evidence="1">
    <location>
        <begin position="74"/>
        <end position="91"/>
    </location>
</feature>
<evidence type="ECO:0000313" key="3">
    <source>
        <dbReference type="EMBL" id="GGA95732.1"/>
    </source>
</evidence>
<dbReference type="Pfam" id="PF04955">
    <property type="entry name" value="HupE_UreJ"/>
    <property type="match status" value="1"/>
</dbReference>
<dbReference type="EMBL" id="BMIG01000004">
    <property type="protein sequence ID" value="GGA95732.1"/>
    <property type="molecule type" value="Genomic_DNA"/>
</dbReference>
<name>A0A916SEA9_9BURK</name>
<feature type="transmembrane region" description="Helical" evidence="1">
    <location>
        <begin position="156"/>
        <end position="177"/>
    </location>
</feature>
<feature type="transmembrane region" description="Helical" evidence="1">
    <location>
        <begin position="47"/>
        <end position="67"/>
    </location>
</feature>
<dbReference type="Proteomes" id="UP000620596">
    <property type="component" value="Unassembled WGS sequence"/>
</dbReference>
<sequence>MQHKLKSALFLIAICAISAGASAHIGHVEIVGHSHTHTFLSGFIHPLTGLDHLAAMVAVGLWSALAARRAWPDLLWAPLGFAAMLLAGAFLGLQGVALQAVEPMIASSLLVIGLLVLTRWRVPGIAAAALVGVFAVFHGLAHGYELAGDANALPVVAGMLTATLLLHTAGVALGWALRHAIVWIPRLAGASVAIFGLALLGRLA</sequence>
<feature type="transmembrane region" description="Helical" evidence="1">
    <location>
        <begin position="184"/>
        <end position="203"/>
    </location>
</feature>
<dbReference type="RefSeq" id="WP_188707834.1">
    <property type="nucleotide sequence ID" value="NZ_BMIG01000004.1"/>
</dbReference>
<feature type="transmembrane region" description="Helical" evidence="1">
    <location>
        <begin position="97"/>
        <end position="117"/>
    </location>
</feature>
<keyword evidence="4" id="KW-1185">Reference proteome</keyword>
<dbReference type="InterPro" id="IPR007038">
    <property type="entry name" value="HupE_UreJ"/>
</dbReference>
<keyword evidence="1" id="KW-0472">Membrane</keyword>
<dbReference type="PIRSF" id="PIRSF016919">
    <property type="entry name" value="HupE_UreJ"/>
    <property type="match status" value="1"/>
</dbReference>
<comment type="caution">
    <text evidence="3">The sequence shown here is derived from an EMBL/GenBank/DDBJ whole genome shotgun (WGS) entry which is preliminary data.</text>
</comment>
<keyword evidence="1" id="KW-1133">Transmembrane helix</keyword>
<feature type="signal peptide" evidence="2">
    <location>
        <begin position="1"/>
        <end position="23"/>
    </location>
</feature>
<proteinExistence type="predicted"/>